<organism evidence="1 2">
    <name type="scientific">Myodes glareolus</name>
    <name type="common">Bank vole</name>
    <name type="synonym">Clethrionomys glareolus</name>
    <dbReference type="NCBI Taxonomy" id="447135"/>
    <lineage>
        <taxon>Eukaryota</taxon>
        <taxon>Metazoa</taxon>
        <taxon>Chordata</taxon>
        <taxon>Craniata</taxon>
        <taxon>Vertebrata</taxon>
        <taxon>Euteleostomi</taxon>
        <taxon>Mammalia</taxon>
        <taxon>Eutheria</taxon>
        <taxon>Euarchontoglires</taxon>
        <taxon>Glires</taxon>
        <taxon>Rodentia</taxon>
        <taxon>Myomorpha</taxon>
        <taxon>Muroidea</taxon>
        <taxon>Cricetidae</taxon>
        <taxon>Arvicolinae</taxon>
        <taxon>Myodes</taxon>
    </lineage>
</organism>
<accession>A0AAW0IVM5</accession>
<dbReference type="EMBL" id="JBBHLL010000088">
    <property type="protein sequence ID" value="KAK7818399.1"/>
    <property type="molecule type" value="Genomic_DNA"/>
</dbReference>
<gene>
    <name evidence="1" type="ORF">U0070_018715</name>
</gene>
<sequence length="306" mass="32892">MVGHVDFKFVLNSNITSVPQIQVTLLKNKAPGLGKANAVNERGADEMCSGGMRPVVRLPSLKHQGHQGYSLASLLAKVAAGKEKSSNVKNENAGSTRKSENLRGCDLLQEVFVTIRRFKKTSISEESNGKCDPCQPGFGSVLLKALLDNMCFLPAAATGGSVYWYFVLLNYVKDEDLAGCSTACAALLTAVSRQLQDRLTPLEALLQTRYGLYSFPFDPVLFDLEMSGSSCKNVYNSSIGVQSDEIDLSDVLSGNGKVSSCTAAEGSFTSLTGLLEVEPLHFTCVSTSDGTRLERDDASTFTGIYL</sequence>
<protein>
    <submittedName>
        <fullName evidence="1">Uncharacterized protein</fullName>
    </submittedName>
</protein>
<comment type="caution">
    <text evidence="1">The sequence shown here is derived from an EMBL/GenBank/DDBJ whole genome shotgun (WGS) entry which is preliminary data.</text>
</comment>
<reference evidence="1 2" key="1">
    <citation type="journal article" date="2023" name="bioRxiv">
        <title>Conserved and derived expression patterns and positive selection on dental genes reveal complex evolutionary context of ever-growing rodent molars.</title>
        <authorList>
            <person name="Calamari Z.T."/>
            <person name="Song A."/>
            <person name="Cohen E."/>
            <person name="Akter M."/>
            <person name="Roy R.D."/>
            <person name="Hallikas O."/>
            <person name="Christensen M.M."/>
            <person name="Li P."/>
            <person name="Marangoni P."/>
            <person name="Jernvall J."/>
            <person name="Klein O.D."/>
        </authorList>
    </citation>
    <scope>NUCLEOTIDE SEQUENCE [LARGE SCALE GENOMIC DNA]</scope>
    <source>
        <strain evidence="1">V071</strain>
    </source>
</reference>
<name>A0AAW0IVM5_MYOGA</name>
<proteinExistence type="predicted"/>
<dbReference type="Proteomes" id="UP001488838">
    <property type="component" value="Unassembled WGS sequence"/>
</dbReference>
<evidence type="ECO:0000313" key="1">
    <source>
        <dbReference type="EMBL" id="KAK7818399.1"/>
    </source>
</evidence>
<evidence type="ECO:0000313" key="2">
    <source>
        <dbReference type="Proteomes" id="UP001488838"/>
    </source>
</evidence>
<dbReference type="AlphaFoldDB" id="A0AAW0IVM5"/>
<keyword evidence="2" id="KW-1185">Reference proteome</keyword>
<feature type="non-terminal residue" evidence="1">
    <location>
        <position position="306"/>
    </location>
</feature>